<feature type="transmembrane region" description="Helical" evidence="8">
    <location>
        <begin position="222"/>
        <end position="242"/>
    </location>
</feature>
<gene>
    <name evidence="10" type="ORF">LWC34_50030</name>
</gene>
<keyword evidence="2" id="KW-1003">Cell membrane</keyword>
<feature type="transmembrane region" description="Helical" evidence="8">
    <location>
        <begin position="53"/>
        <end position="73"/>
    </location>
</feature>
<evidence type="ECO:0000313" key="11">
    <source>
        <dbReference type="Proteomes" id="UP001521150"/>
    </source>
</evidence>
<evidence type="ECO:0000256" key="4">
    <source>
        <dbReference type="ARBA" id="ARBA00022692"/>
    </source>
</evidence>
<evidence type="ECO:0000256" key="7">
    <source>
        <dbReference type="ARBA" id="ARBA00023315"/>
    </source>
</evidence>
<feature type="domain" description="Acyltransferase 3" evidence="9">
    <location>
        <begin position="26"/>
        <end position="364"/>
    </location>
</feature>
<reference evidence="10 11" key="1">
    <citation type="submission" date="2021-12" db="EMBL/GenBank/DDBJ databases">
        <title>Genome sequence of Kibdelosporangium philippinense ATCC 49844.</title>
        <authorList>
            <person name="Fedorov E.A."/>
            <person name="Omeragic M."/>
            <person name="Shalygina K.F."/>
            <person name="Maclea K.S."/>
        </authorList>
    </citation>
    <scope>NUCLEOTIDE SEQUENCE [LARGE SCALE GENOMIC DNA]</scope>
    <source>
        <strain evidence="10 11">ATCC 49844</strain>
    </source>
</reference>
<keyword evidence="11" id="KW-1185">Reference proteome</keyword>
<dbReference type="PANTHER" id="PTHR23028">
    <property type="entry name" value="ACETYLTRANSFERASE"/>
    <property type="match status" value="1"/>
</dbReference>
<accession>A0ABS8ZT85</accession>
<dbReference type="Pfam" id="PF01757">
    <property type="entry name" value="Acyl_transf_3"/>
    <property type="match status" value="1"/>
</dbReference>
<proteinExistence type="predicted"/>
<feature type="transmembrane region" description="Helical" evidence="8">
    <location>
        <begin position="262"/>
        <end position="280"/>
    </location>
</feature>
<dbReference type="Gene3D" id="3.40.50.1110">
    <property type="entry name" value="SGNH hydrolase"/>
    <property type="match status" value="1"/>
</dbReference>
<evidence type="ECO:0000256" key="6">
    <source>
        <dbReference type="ARBA" id="ARBA00023136"/>
    </source>
</evidence>
<dbReference type="EMBL" id="JAJVCN010000004">
    <property type="protein sequence ID" value="MCE7010892.1"/>
    <property type="molecule type" value="Genomic_DNA"/>
</dbReference>
<feature type="transmembrane region" description="Helical" evidence="8">
    <location>
        <begin position="391"/>
        <end position="411"/>
    </location>
</feature>
<keyword evidence="5 8" id="KW-1133">Transmembrane helix</keyword>
<keyword evidence="7 10" id="KW-0012">Acyltransferase</keyword>
<sequence length="592" mass="64265">MTIEQCTVRLPRTEPTVKFSRPTRFPALDGLRCLAVVAVILSHANVPWARGGFIGVDVFFVLSGYLITGQLWAQVASGRVNLKRFWAARVRRLAPALLVVLVTASLAVLIAARDQLGSFRGDLVAALAYASNWWYVLGQRSYFESSGRPPVLQHLWSLAVEEQFYLVWPLMLALFAAAAVTWRRRRTAVLTLIIGLALASALTMAIGSAMDNVPYDNDGSRWYFGTDSHAFGLLLGAGLAVFRHGDGLGRPMAGLRKGPPWLASLGATALLALVAATIWLDPYTEGLYRYGLQGISLAALAVTAAATRQTPVARLLSLGPLRAVGRRSYGLYLWHWPVMTFTRPNLDVDLDGPGLFLLRLTLIAALTEMSYQMVEKPVREKGWTRWRIGPVPGIAVLAAVVVAIVVTVFALSGNKSGTTANVIPSAATPSATATDAKQLSISAYGDSVLEGAIPGMQKAFKQADVSTTEGIQASKVLEKITADQESGKLQPIVLIHTGDNGVIKESQLTGVLDKLRDRQRVLLATVYVARPWQDDNLKLLRSMPDRYSNLRIVDWNAFASEHKDLLYNDGIHMKPQGATAYANLIAQAATAP</sequence>
<feature type="transmembrane region" description="Helical" evidence="8">
    <location>
        <begin position="93"/>
        <end position="111"/>
    </location>
</feature>
<evidence type="ECO:0000256" key="1">
    <source>
        <dbReference type="ARBA" id="ARBA00004651"/>
    </source>
</evidence>
<dbReference type="GO" id="GO:0016746">
    <property type="term" value="F:acyltransferase activity"/>
    <property type="evidence" value="ECO:0007669"/>
    <property type="project" value="UniProtKB-KW"/>
</dbReference>
<evidence type="ECO:0000256" key="5">
    <source>
        <dbReference type="ARBA" id="ARBA00022989"/>
    </source>
</evidence>
<protein>
    <submittedName>
        <fullName evidence="10">Acyltransferase</fullName>
    </submittedName>
</protein>
<evidence type="ECO:0000256" key="3">
    <source>
        <dbReference type="ARBA" id="ARBA00022679"/>
    </source>
</evidence>
<dbReference type="InterPro" id="IPR002656">
    <property type="entry name" value="Acyl_transf_3_dom"/>
</dbReference>
<evidence type="ECO:0000256" key="8">
    <source>
        <dbReference type="SAM" id="Phobius"/>
    </source>
</evidence>
<dbReference type="PANTHER" id="PTHR23028:SF53">
    <property type="entry name" value="ACYL_TRANSF_3 DOMAIN-CONTAINING PROTEIN"/>
    <property type="match status" value="1"/>
</dbReference>
<feature type="transmembrane region" description="Helical" evidence="8">
    <location>
        <begin position="163"/>
        <end position="182"/>
    </location>
</feature>
<evidence type="ECO:0000259" key="9">
    <source>
        <dbReference type="Pfam" id="PF01757"/>
    </source>
</evidence>
<dbReference type="RefSeq" id="WP_233733174.1">
    <property type="nucleotide sequence ID" value="NZ_JAJVCN010000004.1"/>
</dbReference>
<evidence type="ECO:0000256" key="2">
    <source>
        <dbReference type="ARBA" id="ARBA00022475"/>
    </source>
</evidence>
<dbReference type="InterPro" id="IPR050879">
    <property type="entry name" value="Acyltransferase_3"/>
</dbReference>
<keyword evidence="6 8" id="KW-0472">Membrane</keyword>
<comment type="subcellular location">
    <subcellularLocation>
        <location evidence="1">Cell membrane</location>
        <topology evidence="1">Multi-pass membrane protein</topology>
    </subcellularLocation>
</comment>
<dbReference type="Proteomes" id="UP001521150">
    <property type="component" value="Unassembled WGS sequence"/>
</dbReference>
<dbReference type="InterPro" id="IPR036514">
    <property type="entry name" value="SGNH_hydro_sf"/>
</dbReference>
<dbReference type="SUPFAM" id="SSF52266">
    <property type="entry name" value="SGNH hydrolase"/>
    <property type="match status" value="1"/>
</dbReference>
<comment type="caution">
    <text evidence="10">The sequence shown here is derived from an EMBL/GenBank/DDBJ whole genome shotgun (WGS) entry which is preliminary data.</text>
</comment>
<evidence type="ECO:0000313" key="10">
    <source>
        <dbReference type="EMBL" id="MCE7010892.1"/>
    </source>
</evidence>
<feature type="transmembrane region" description="Helical" evidence="8">
    <location>
        <begin position="189"/>
        <end position="210"/>
    </location>
</feature>
<feature type="transmembrane region" description="Helical" evidence="8">
    <location>
        <begin position="286"/>
        <end position="307"/>
    </location>
</feature>
<name>A0ABS8ZT85_9PSEU</name>
<keyword evidence="3" id="KW-0808">Transferase</keyword>
<keyword evidence="4 8" id="KW-0812">Transmembrane</keyword>
<organism evidence="10 11">
    <name type="scientific">Kibdelosporangium philippinense</name>
    <dbReference type="NCBI Taxonomy" id="211113"/>
    <lineage>
        <taxon>Bacteria</taxon>
        <taxon>Bacillati</taxon>
        <taxon>Actinomycetota</taxon>
        <taxon>Actinomycetes</taxon>
        <taxon>Pseudonocardiales</taxon>
        <taxon>Pseudonocardiaceae</taxon>
        <taxon>Kibdelosporangium</taxon>
    </lineage>
</organism>